<proteinExistence type="predicted"/>
<gene>
    <name evidence="1" type="ORF">P5G61_27645</name>
</gene>
<protein>
    <submittedName>
        <fullName evidence="1">Uncharacterized protein</fullName>
    </submittedName>
</protein>
<evidence type="ECO:0000313" key="2">
    <source>
        <dbReference type="Proteomes" id="UP001174205"/>
    </source>
</evidence>
<name>A0ABT8JIR4_9BACL</name>
<keyword evidence="2" id="KW-1185">Reference proteome</keyword>
<reference evidence="1" key="1">
    <citation type="submission" date="2023-03" db="EMBL/GenBank/DDBJ databases">
        <title>MT1 and MT2 Draft Genomes of Novel Species.</title>
        <authorList>
            <person name="Venkateswaran K."/>
        </authorList>
    </citation>
    <scope>NUCLEOTIDE SEQUENCE</scope>
    <source>
        <strain evidence="1">F6_3S_P_1C</strain>
    </source>
</reference>
<dbReference type="RefSeq" id="WP_301249445.1">
    <property type="nucleotide sequence ID" value="NZ_JAROCD010000017.1"/>
</dbReference>
<dbReference type="EMBL" id="JAROCD010000017">
    <property type="protein sequence ID" value="MDN4605030.1"/>
    <property type="molecule type" value="Genomic_DNA"/>
</dbReference>
<comment type="caution">
    <text evidence="1">The sequence shown here is derived from an EMBL/GenBank/DDBJ whole genome shotgun (WGS) entry which is preliminary data.</text>
</comment>
<organism evidence="1 2">
    <name type="scientific">Paenibacillus vandeheii</name>
    <dbReference type="NCBI Taxonomy" id="3035917"/>
    <lineage>
        <taxon>Bacteria</taxon>
        <taxon>Bacillati</taxon>
        <taxon>Bacillota</taxon>
        <taxon>Bacilli</taxon>
        <taxon>Bacillales</taxon>
        <taxon>Paenibacillaceae</taxon>
        <taxon>Paenibacillus</taxon>
    </lineage>
</organism>
<dbReference type="Proteomes" id="UP001174205">
    <property type="component" value="Unassembled WGS sequence"/>
</dbReference>
<accession>A0ABT8JIR4</accession>
<evidence type="ECO:0000313" key="1">
    <source>
        <dbReference type="EMBL" id="MDN4605030.1"/>
    </source>
</evidence>
<sequence length="51" mass="5619">MVQTLEVLMRNPRAGSLAPDASSAHQLFHEWVTGNHTRYRSAIKLSIGITG</sequence>